<dbReference type="Gene3D" id="3.40.50.1820">
    <property type="entry name" value="alpha/beta hydrolase"/>
    <property type="match status" value="1"/>
</dbReference>
<feature type="signal peptide" evidence="1">
    <location>
        <begin position="1"/>
        <end position="26"/>
    </location>
</feature>
<gene>
    <name evidence="2" type="ORF">QJ522_17460</name>
</gene>
<sequence length="372" mass="41143">MSGFGLCRFIVSVALLLSVAGLPAAAQQGGAEFWPQVHSNRRVTFYLRAPAAQHATLEASFLSEPAPMTKDAEGLWSVTAGPLDPEIYEYNFKVDGLAIPDPMNPFVKVWRRSARSMVLVPGDPPMFYEEQDVPHGTVHVHRYRSKSLDVTRGLYVYTPPGYETSGPLKYPVLYLLHGSGDTEDAWTVVGRANLIADNALAAGRARPMIVVMPYGHTPSIASDRARPRNWKSFESDLIGDVIPFVEKNYRAHRGSEHRAIVGLSMGGGQSLRIGLGRPEMFGWVGAFSSSAPSGEELDALLARPERLNETLRLLWIGCGRKDFLFEANQKFLAALDAKAIRHTAHITDGGHEWPLWRHYLNEVLPLLFDAGR</sequence>
<dbReference type="CDD" id="cd11294">
    <property type="entry name" value="E_set_Esterase_like_N"/>
    <property type="match status" value="1"/>
</dbReference>
<evidence type="ECO:0000256" key="1">
    <source>
        <dbReference type="SAM" id="SignalP"/>
    </source>
</evidence>
<reference evidence="2" key="1">
    <citation type="submission" date="2023-05" db="EMBL/GenBank/DDBJ databases">
        <title>Anaerotaeda fermentans gen. nov., sp. nov., a novel anaerobic planctomycete of the new family within the order Sedimentisphaerales isolated from Taman Peninsula, Russia.</title>
        <authorList>
            <person name="Khomyakova M.A."/>
            <person name="Merkel A.Y."/>
            <person name="Slobodkin A.I."/>
        </authorList>
    </citation>
    <scope>NUCLEOTIDE SEQUENCE</scope>
    <source>
        <strain evidence="2">M17dextr</strain>
    </source>
</reference>
<dbReference type="AlphaFoldDB" id="A0AAW6U444"/>
<dbReference type="InterPro" id="IPR000801">
    <property type="entry name" value="Esterase-like"/>
</dbReference>
<feature type="chain" id="PRO_5043835056" evidence="1">
    <location>
        <begin position="27"/>
        <end position="372"/>
    </location>
</feature>
<protein>
    <submittedName>
        <fullName evidence="2">Alpha/beta hydrolase-fold protein</fullName>
    </submittedName>
</protein>
<dbReference type="PANTHER" id="PTHR48098:SF1">
    <property type="entry name" value="DIACYLGLYCEROL ACYLTRANSFERASE_MYCOLYLTRANSFERASE AG85A"/>
    <property type="match status" value="1"/>
</dbReference>
<keyword evidence="3" id="KW-1185">Reference proteome</keyword>
<dbReference type="InterPro" id="IPR013783">
    <property type="entry name" value="Ig-like_fold"/>
</dbReference>
<dbReference type="GO" id="GO:0016787">
    <property type="term" value="F:hydrolase activity"/>
    <property type="evidence" value="ECO:0007669"/>
    <property type="project" value="UniProtKB-KW"/>
</dbReference>
<organism evidence="2 3">
    <name type="scientific">Anaerobaca lacustris</name>
    <dbReference type="NCBI Taxonomy" id="3044600"/>
    <lineage>
        <taxon>Bacteria</taxon>
        <taxon>Pseudomonadati</taxon>
        <taxon>Planctomycetota</taxon>
        <taxon>Phycisphaerae</taxon>
        <taxon>Sedimentisphaerales</taxon>
        <taxon>Anaerobacaceae</taxon>
        <taxon>Anaerobaca</taxon>
    </lineage>
</organism>
<evidence type="ECO:0000313" key="2">
    <source>
        <dbReference type="EMBL" id="MDI6450851.1"/>
    </source>
</evidence>
<dbReference type="RefSeq" id="WP_349246260.1">
    <property type="nucleotide sequence ID" value="NZ_JASCXX010000025.1"/>
</dbReference>
<dbReference type="InterPro" id="IPR050583">
    <property type="entry name" value="Mycobacterial_A85_antigen"/>
</dbReference>
<dbReference type="SUPFAM" id="SSF53474">
    <property type="entry name" value="alpha/beta-Hydrolases"/>
    <property type="match status" value="1"/>
</dbReference>
<proteinExistence type="predicted"/>
<dbReference type="EMBL" id="JASCXX010000025">
    <property type="protein sequence ID" value="MDI6450851.1"/>
    <property type="molecule type" value="Genomic_DNA"/>
</dbReference>
<accession>A0AAW6U444</accession>
<keyword evidence="1" id="KW-0732">Signal</keyword>
<dbReference type="Gene3D" id="2.60.40.10">
    <property type="entry name" value="Immunoglobulins"/>
    <property type="match status" value="1"/>
</dbReference>
<dbReference type="InterPro" id="IPR014756">
    <property type="entry name" value="Ig_E-set"/>
</dbReference>
<dbReference type="Pfam" id="PF00756">
    <property type="entry name" value="Esterase"/>
    <property type="match status" value="1"/>
</dbReference>
<dbReference type="PANTHER" id="PTHR48098">
    <property type="entry name" value="ENTEROCHELIN ESTERASE-RELATED"/>
    <property type="match status" value="1"/>
</dbReference>
<evidence type="ECO:0000313" key="3">
    <source>
        <dbReference type="Proteomes" id="UP001431776"/>
    </source>
</evidence>
<dbReference type="Proteomes" id="UP001431776">
    <property type="component" value="Unassembled WGS sequence"/>
</dbReference>
<comment type="caution">
    <text evidence="2">The sequence shown here is derived from an EMBL/GenBank/DDBJ whole genome shotgun (WGS) entry which is preliminary data.</text>
</comment>
<dbReference type="GO" id="GO:0016747">
    <property type="term" value="F:acyltransferase activity, transferring groups other than amino-acyl groups"/>
    <property type="evidence" value="ECO:0007669"/>
    <property type="project" value="TreeGrafter"/>
</dbReference>
<dbReference type="InterPro" id="IPR029058">
    <property type="entry name" value="AB_hydrolase_fold"/>
</dbReference>
<name>A0AAW6U444_9BACT</name>
<dbReference type="SUPFAM" id="SSF81296">
    <property type="entry name" value="E set domains"/>
    <property type="match status" value="1"/>
</dbReference>
<keyword evidence="2" id="KW-0378">Hydrolase</keyword>